<reference evidence="1 2" key="1">
    <citation type="journal article" date="2017" name="Genome Announc.">
        <title>Draft Genome Sequences of Salinivibrio proteolyticus, Salinivibrio sharmensis, Salinivibrio siamensis, Salinivibrio costicola subsp. alcaliphilus, Salinivibrio costicola subsp. vallismortis, and 29 New Isolates Belonging to the Genus Salinivibrio.</title>
        <authorList>
            <person name="Lopez-Hermoso C."/>
            <person name="de la Haba R.R."/>
            <person name="Sanchez-Porro C."/>
            <person name="Bayliss S.C."/>
            <person name="Feil E.J."/>
            <person name="Ventosa A."/>
        </authorList>
    </citation>
    <scope>NUCLEOTIDE SEQUENCE [LARGE SCALE GENOMIC DNA]</scope>
    <source>
        <strain evidence="1 2">JCM 14472</strain>
    </source>
</reference>
<comment type="caution">
    <text evidence="1">The sequence shown here is derived from an EMBL/GenBank/DDBJ whole genome shotgun (WGS) entry which is preliminary data.</text>
</comment>
<accession>A0ABX3K506</accession>
<keyword evidence="2" id="KW-1185">Reference proteome</keyword>
<dbReference type="Proteomes" id="UP000189410">
    <property type="component" value="Unassembled WGS sequence"/>
</dbReference>
<name>A0ABX3K506_9GAMM</name>
<sequence length="191" mass="22151">MQNSKIDLNELAHLTELFHLFSSGRHLNRSADAALWHELELQAEQYQYLFANLGFDLRIDGRGFAWFHDEEGNQNINKQSRQLALLLMVLFDHQADSGRSLGQFYQWTIDNPLLDDIYEKHQGLLDTEELDRDALVKILDNAVRKGFAVQENNHWRLLPSVYRYLDHFQAITEHASESDIAATAYEEGESC</sequence>
<dbReference type="RefSeq" id="WP_046075878.1">
    <property type="nucleotide sequence ID" value="NZ_MUFB01000042.1"/>
</dbReference>
<organism evidence="1 2">
    <name type="scientific">Salinivibrio siamensis</name>
    <dbReference type="NCBI Taxonomy" id="414286"/>
    <lineage>
        <taxon>Bacteria</taxon>
        <taxon>Pseudomonadati</taxon>
        <taxon>Pseudomonadota</taxon>
        <taxon>Gammaproteobacteria</taxon>
        <taxon>Vibrionales</taxon>
        <taxon>Vibrionaceae</taxon>
        <taxon>Salinivibrio</taxon>
    </lineage>
</organism>
<proteinExistence type="predicted"/>
<evidence type="ECO:0000313" key="1">
    <source>
        <dbReference type="EMBL" id="OOE79529.1"/>
    </source>
</evidence>
<dbReference type="EMBL" id="MUFB01000042">
    <property type="protein sequence ID" value="OOE79529.1"/>
    <property type="molecule type" value="Genomic_DNA"/>
</dbReference>
<protein>
    <recommendedName>
        <fullName evidence="3">DUF4194 domain-containing protein</fullName>
    </recommendedName>
</protein>
<dbReference type="InterPro" id="IPR053841">
    <property type="entry name" value="MksE"/>
</dbReference>
<gene>
    <name evidence="1" type="ORF">BZG73_15290</name>
</gene>
<evidence type="ECO:0000313" key="2">
    <source>
        <dbReference type="Proteomes" id="UP000189410"/>
    </source>
</evidence>
<evidence type="ECO:0008006" key="3">
    <source>
        <dbReference type="Google" id="ProtNLM"/>
    </source>
</evidence>
<dbReference type="Pfam" id="PF21980">
    <property type="entry name" value="MksE"/>
    <property type="match status" value="1"/>
</dbReference>